<keyword evidence="8 13" id="KW-0808">Transferase</keyword>
<dbReference type="Gene3D" id="2.160.10.10">
    <property type="entry name" value="Hexapeptide repeat proteins"/>
    <property type="match status" value="1"/>
</dbReference>
<accession>A0A2U1S7M5</accession>
<dbReference type="InterPro" id="IPR018357">
    <property type="entry name" value="Hexapep_transf_CS"/>
</dbReference>
<dbReference type="AlphaFoldDB" id="A0A2U1S7M5"/>
<evidence type="ECO:0000256" key="7">
    <source>
        <dbReference type="ARBA" id="ARBA00022605"/>
    </source>
</evidence>
<protein>
    <recommendedName>
        <fullName evidence="5">Serine acetyltransferase</fullName>
        <ecNumber evidence="4">2.3.1.30</ecNumber>
    </recommendedName>
</protein>
<dbReference type="Pfam" id="PF00132">
    <property type="entry name" value="Hexapep"/>
    <property type="match status" value="1"/>
</dbReference>
<evidence type="ECO:0000256" key="3">
    <source>
        <dbReference type="ARBA" id="ARBA00007274"/>
    </source>
</evidence>
<evidence type="ECO:0000256" key="12">
    <source>
        <dbReference type="ARBA" id="ARBA00049486"/>
    </source>
</evidence>
<dbReference type="InterPro" id="IPR001451">
    <property type="entry name" value="Hexapep"/>
</dbReference>
<organism evidence="13 14">
    <name type="scientific">Methanobrevibacter woesei</name>
    <dbReference type="NCBI Taxonomy" id="190976"/>
    <lineage>
        <taxon>Archaea</taxon>
        <taxon>Methanobacteriati</taxon>
        <taxon>Methanobacteriota</taxon>
        <taxon>Methanomada group</taxon>
        <taxon>Methanobacteria</taxon>
        <taxon>Methanobacteriales</taxon>
        <taxon>Methanobacteriaceae</taxon>
        <taxon>Methanobrevibacter</taxon>
    </lineage>
</organism>
<dbReference type="InterPro" id="IPR011004">
    <property type="entry name" value="Trimer_LpxA-like_sf"/>
</dbReference>
<evidence type="ECO:0000256" key="10">
    <source>
        <dbReference type="ARBA" id="ARBA00023192"/>
    </source>
</evidence>
<dbReference type="InterPro" id="IPR045304">
    <property type="entry name" value="LbH_SAT"/>
</dbReference>
<evidence type="ECO:0000256" key="2">
    <source>
        <dbReference type="ARBA" id="ARBA00004876"/>
    </source>
</evidence>
<keyword evidence="9" id="KW-0677">Repeat</keyword>
<dbReference type="GO" id="GO:0005737">
    <property type="term" value="C:cytoplasm"/>
    <property type="evidence" value="ECO:0007669"/>
    <property type="project" value="UniProtKB-SubCell"/>
</dbReference>
<dbReference type="PROSITE" id="PS00101">
    <property type="entry name" value="HEXAPEP_TRANSFERASES"/>
    <property type="match status" value="1"/>
</dbReference>
<keyword evidence="11 13" id="KW-0012">Acyltransferase</keyword>
<evidence type="ECO:0000256" key="1">
    <source>
        <dbReference type="ARBA" id="ARBA00004496"/>
    </source>
</evidence>
<comment type="pathway">
    <text evidence="2">Amino-acid biosynthesis; L-cysteine biosynthesis; L-cysteine from L-serine: step 1/2.</text>
</comment>
<comment type="subcellular location">
    <subcellularLocation>
        <location evidence="1">Cytoplasm</location>
    </subcellularLocation>
</comment>
<dbReference type="Gene3D" id="1.10.3130.10">
    <property type="entry name" value="serine acetyltransferase, domain 1"/>
    <property type="match status" value="1"/>
</dbReference>
<dbReference type="PANTHER" id="PTHR42811">
    <property type="entry name" value="SERINE ACETYLTRANSFERASE"/>
    <property type="match status" value="1"/>
</dbReference>
<dbReference type="EC" id="2.3.1.30" evidence="4"/>
<comment type="catalytic activity">
    <reaction evidence="12">
        <text>L-serine + acetyl-CoA = O-acetyl-L-serine + CoA</text>
        <dbReference type="Rhea" id="RHEA:24560"/>
        <dbReference type="ChEBI" id="CHEBI:33384"/>
        <dbReference type="ChEBI" id="CHEBI:57287"/>
        <dbReference type="ChEBI" id="CHEBI:57288"/>
        <dbReference type="ChEBI" id="CHEBI:58340"/>
        <dbReference type="EC" id="2.3.1.30"/>
    </reaction>
</comment>
<proteinExistence type="inferred from homology"/>
<keyword evidence="7" id="KW-0028">Amino-acid biosynthesis</keyword>
<dbReference type="InterPro" id="IPR042122">
    <property type="entry name" value="Ser_AcTrfase_N_sf"/>
</dbReference>
<sequence>MFDNLKEDIESIKMRDPAARSTLEIFLTYPGFYAILFHRSNHYFWKHGFKLLARVGSNLSRFITGIEIHPGAQIGRRVFIDHGMGVVIGETAEIADDVLIYQGVVLGGTSTNKGKRHPTVEKGAIIGAGAKVMGNIVIGEYSKIGTGAVVLKDVPPESTCVGVPGRIVKSKRPHEVDLDHNKLPDPVAEVIESILEHQRMIDKEIELLYDKNKICLTDNEDKTCPYEEVFKK</sequence>
<keyword evidence="6" id="KW-0963">Cytoplasm</keyword>
<dbReference type="InterPro" id="IPR005881">
    <property type="entry name" value="Ser_O-AcTrfase"/>
</dbReference>
<name>A0A2U1S7M5_9EURY</name>
<dbReference type="GO" id="GO:0006535">
    <property type="term" value="P:cysteine biosynthetic process from serine"/>
    <property type="evidence" value="ECO:0007669"/>
    <property type="project" value="InterPro"/>
</dbReference>
<evidence type="ECO:0000256" key="11">
    <source>
        <dbReference type="ARBA" id="ARBA00023315"/>
    </source>
</evidence>
<dbReference type="EMBL" id="MZGU01000004">
    <property type="protein sequence ID" value="PWB86127.1"/>
    <property type="molecule type" value="Genomic_DNA"/>
</dbReference>
<gene>
    <name evidence="13" type="primary">cysE</name>
    <name evidence="13" type="ORF">MBBWO_09810</name>
</gene>
<reference evidence="13 14" key="1">
    <citation type="submission" date="2017-03" db="EMBL/GenBank/DDBJ databases">
        <title>Genome sequence of Methanobrevibacter wosei.</title>
        <authorList>
            <person name="Poehlein A."/>
            <person name="Seedorf H."/>
            <person name="Daniel R."/>
        </authorList>
    </citation>
    <scope>NUCLEOTIDE SEQUENCE [LARGE SCALE GENOMIC DNA]</scope>
    <source>
        <strain evidence="13 14">DSM 11979</strain>
    </source>
</reference>
<dbReference type="NCBIfam" id="NF041874">
    <property type="entry name" value="EPS_EpsC"/>
    <property type="match status" value="1"/>
</dbReference>
<evidence type="ECO:0000313" key="13">
    <source>
        <dbReference type="EMBL" id="PWB86127.1"/>
    </source>
</evidence>
<dbReference type="GO" id="GO:0009001">
    <property type="term" value="F:serine O-acetyltransferase activity"/>
    <property type="evidence" value="ECO:0007669"/>
    <property type="project" value="UniProtKB-EC"/>
</dbReference>
<evidence type="ECO:0000256" key="4">
    <source>
        <dbReference type="ARBA" id="ARBA00013266"/>
    </source>
</evidence>
<keyword evidence="14" id="KW-1185">Reference proteome</keyword>
<dbReference type="InterPro" id="IPR053376">
    <property type="entry name" value="Serine_acetyltransferase"/>
</dbReference>
<dbReference type="Proteomes" id="UP000245577">
    <property type="component" value="Unassembled WGS sequence"/>
</dbReference>
<dbReference type="FunFam" id="1.10.3130.10:FF:000003">
    <property type="entry name" value="Serine acetyltransferase"/>
    <property type="match status" value="1"/>
</dbReference>
<evidence type="ECO:0000256" key="6">
    <source>
        <dbReference type="ARBA" id="ARBA00022490"/>
    </source>
</evidence>
<dbReference type="CDD" id="cd03354">
    <property type="entry name" value="LbH_SAT"/>
    <property type="match status" value="1"/>
</dbReference>
<evidence type="ECO:0000256" key="5">
    <source>
        <dbReference type="ARBA" id="ARBA00018522"/>
    </source>
</evidence>
<comment type="similarity">
    <text evidence="3">Belongs to the transferase hexapeptide repeat family.</text>
</comment>
<comment type="caution">
    <text evidence="13">The sequence shown here is derived from an EMBL/GenBank/DDBJ whole genome shotgun (WGS) entry which is preliminary data.</text>
</comment>
<evidence type="ECO:0000256" key="8">
    <source>
        <dbReference type="ARBA" id="ARBA00022679"/>
    </source>
</evidence>
<dbReference type="FunFam" id="2.160.10.10:FF:000007">
    <property type="entry name" value="Serine acetyltransferase"/>
    <property type="match status" value="1"/>
</dbReference>
<evidence type="ECO:0000256" key="9">
    <source>
        <dbReference type="ARBA" id="ARBA00022737"/>
    </source>
</evidence>
<dbReference type="NCBIfam" id="TIGR01172">
    <property type="entry name" value="cysE"/>
    <property type="match status" value="1"/>
</dbReference>
<evidence type="ECO:0000313" key="14">
    <source>
        <dbReference type="Proteomes" id="UP000245577"/>
    </source>
</evidence>
<keyword evidence="10" id="KW-0198">Cysteine biosynthesis</keyword>
<dbReference type="OrthoDB" id="10940at2157"/>
<dbReference type="SUPFAM" id="SSF51161">
    <property type="entry name" value="Trimeric LpxA-like enzymes"/>
    <property type="match status" value="1"/>
</dbReference>
<dbReference type="RefSeq" id="WP_116669765.1">
    <property type="nucleotide sequence ID" value="NZ_CAUHNE010000015.1"/>
</dbReference>